<reference evidence="14" key="1">
    <citation type="submission" date="2016-08" db="EMBL/GenBank/DDBJ databases">
        <authorList>
            <person name="Seilhamer J.J."/>
        </authorList>
    </citation>
    <scope>NUCLEOTIDE SEQUENCE</scope>
    <source>
        <strain evidence="14">86-1</strain>
    </source>
</reference>
<keyword evidence="10" id="KW-0535">Nitrogen fixation</keyword>
<proteinExistence type="inferred from homology"/>
<keyword evidence="8 12" id="KW-0408">Iron</keyword>
<dbReference type="RefSeq" id="WP_179979778.1">
    <property type="nucleotide sequence ID" value="NZ_LT608333.1"/>
</dbReference>
<evidence type="ECO:0000256" key="5">
    <source>
        <dbReference type="ARBA" id="ARBA00022741"/>
    </source>
</evidence>
<dbReference type="GO" id="GO:0016163">
    <property type="term" value="F:nitrogenase activity"/>
    <property type="evidence" value="ECO:0007669"/>
    <property type="project" value="UniProtKB-EC"/>
</dbReference>
<keyword evidence="7 12" id="KW-0560">Oxidoreductase</keyword>
<dbReference type="InterPro" id="IPR011290">
    <property type="entry name" value="Nase_Fe-Fe_asu"/>
</dbReference>
<dbReference type="PANTHER" id="PTHR43457">
    <property type="entry name" value="NITROGENASE MOLYBDENUM-IRON PROTEIN ALPHA CHAIN"/>
    <property type="match status" value="1"/>
</dbReference>
<name>A0A212L1X9_9BACT</name>
<dbReference type="CDD" id="cd01977">
    <property type="entry name" value="Nitrogenase_VFe_alpha"/>
    <property type="match status" value="1"/>
</dbReference>
<sequence length="516" mass="58501">MPYHLFKCSECIPDRKMHAVVKGENEDLSSCLPLGYLNTIPGTISERGCAFCGAKHVIGTPMKDVIHLCHGPVGCTYDTWQTKRYISDDGNFQLKYTFASDMKEKHVVFGAEDQLRNSIVEAFKAFPHIKRMTIYQTCASALIGDDINALAQEIMEEMPDVDIFVCNSPGFAGPSQSGGHHKINIAWINQKVGTYEPEITSRYVINYVGDYNIQGDVEVMCDYFRRMGIQVLSVFTGNGRYDDLRGMHKAQLNVLECARSAEYICNELRTRYGIPRLDIDGFGYEMISESLLKIGLFFGLEKEAQAIIDEETARWKPELDWYAKRLKGIKVCLWPGGSKLWHWAHIIEKEMGLNVVSIYSKFGHQGDFEKGIARVKPGTLAIDDPNELEGLEAMEQWKPDIIFTGVRPGEVAKKIRVPYLNAHAYHNGPWKGFEGWVRFARDIYNAVYSPIHQLSGIDISKDDFPLDRGFMTQRLISGPDIKDENGERQYTGKYDCVTPLRSKEYPPYPEPLSQAV</sequence>
<comment type="subunit">
    <text evidence="3">Hexamer of two alpha, two beta, and two delta chains.</text>
</comment>
<evidence type="ECO:0000256" key="3">
    <source>
        <dbReference type="ARBA" id="ARBA00011515"/>
    </source>
</evidence>
<dbReference type="SUPFAM" id="SSF53807">
    <property type="entry name" value="Helical backbone' metal receptor"/>
    <property type="match status" value="1"/>
</dbReference>
<evidence type="ECO:0000259" key="13">
    <source>
        <dbReference type="Pfam" id="PF00148"/>
    </source>
</evidence>
<evidence type="ECO:0000313" key="14">
    <source>
        <dbReference type="EMBL" id="SCM71516.1"/>
    </source>
</evidence>
<dbReference type="PANTHER" id="PTHR43457:SF1">
    <property type="entry name" value="NITROGENASE MOLYBDENUM-IRON PROTEIN ALPHA CHAIN"/>
    <property type="match status" value="1"/>
</dbReference>
<feature type="domain" description="Nitrogenase/oxidoreductase component 1" evidence="13">
    <location>
        <begin position="49"/>
        <end position="447"/>
    </location>
</feature>
<accession>A0A212L1X9</accession>
<dbReference type="NCBIfam" id="TIGR01861">
    <property type="entry name" value="ANFD"/>
    <property type="match status" value="1"/>
</dbReference>
<protein>
    <recommendedName>
        <fullName evidence="12">Nitrogenase protein alpha chain</fullName>
        <ecNumber evidence="12">1.18.6.1</ecNumber>
    </recommendedName>
</protein>
<comment type="cofactor">
    <cofactor evidence="1">
        <name>[8Fe-7S] cluster</name>
        <dbReference type="ChEBI" id="CHEBI:21143"/>
    </cofactor>
</comment>
<keyword evidence="4 12" id="KW-0479">Metal-binding</keyword>
<dbReference type="AlphaFoldDB" id="A0A212L1X9"/>
<comment type="similarity">
    <text evidence="2">Belongs to the NifD/NifK/NifE/NifN family.</text>
</comment>
<evidence type="ECO:0000256" key="12">
    <source>
        <dbReference type="RuleBase" id="RU004022"/>
    </source>
</evidence>
<dbReference type="EMBL" id="FMJC01000002">
    <property type="protein sequence ID" value="SCM71516.1"/>
    <property type="molecule type" value="Genomic_DNA"/>
</dbReference>
<dbReference type="Gene3D" id="3.40.50.1980">
    <property type="entry name" value="Nitrogenase molybdenum iron protein domain"/>
    <property type="match status" value="3"/>
</dbReference>
<dbReference type="EC" id="1.18.6.1" evidence="12"/>
<comment type="catalytic activity">
    <reaction evidence="11 12">
        <text>N2 + 8 reduced [2Fe-2S]-[ferredoxin] + 16 ATP + 16 H2O = H2 + 8 oxidized [2Fe-2S]-[ferredoxin] + 2 NH4(+) + 16 ADP + 16 phosphate + 6 H(+)</text>
        <dbReference type="Rhea" id="RHEA:21448"/>
        <dbReference type="Rhea" id="RHEA-COMP:10000"/>
        <dbReference type="Rhea" id="RHEA-COMP:10001"/>
        <dbReference type="ChEBI" id="CHEBI:15377"/>
        <dbReference type="ChEBI" id="CHEBI:15378"/>
        <dbReference type="ChEBI" id="CHEBI:17997"/>
        <dbReference type="ChEBI" id="CHEBI:18276"/>
        <dbReference type="ChEBI" id="CHEBI:28938"/>
        <dbReference type="ChEBI" id="CHEBI:30616"/>
        <dbReference type="ChEBI" id="CHEBI:33737"/>
        <dbReference type="ChEBI" id="CHEBI:33738"/>
        <dbReference type="ChEBI" id="CHEBI:43474"/>
        <dbReference type="ChEBI" id="CHEBI:456216"/>
        <dbReference type="EC" id="1.18.6.1"/>
    </reaction>
</comment>
<evidence type="ECO:0000256" key="6">
    <source>
        <dbReference type="ARBA" id="ARBA00022840"/>
    </source>
</evidence>
<evidence type="ECO:0000256" key="2">
    <source>
        <dbReference type="ARBA" id="ARBA00011002"/>
    </source>
</evidence>
<dbReference type="Pfam" id="PF00148">
    <property type="entry name" value="Oxidored_nitro"/>
    <property type="match status" value="1"/>
</dbReference>
<dbReference type="NCBIfam" id="TIGR01862">
    <property type="entry name" value="N2-ase-Ialpha"/>
    <property type="match status" value="1"/>
</dbReference>
<keyword evidence="6" id="KW-0067">ATP-binding</keyword>
<dbReference type="InterPro" id="IPR010143">
    <property type="entry name" value="Nase_comp1_asu"/>
</dbReference>
<evidence type="ECO:0000256" key="4">
    <source>
        <dbReference type="ARBA" id="ARBA00022723"/>
    </source>
</evidence>
<dbReference type="InterPro" id="IPR000510">
    <property type="entry name" value="Nase/OxRdtase_comp1"/>
</dbReference>
<gene>
    <name evidence="14" type="primary">anfD</name>
    <name evidence="14" type="ORF">KL86DES1_20022</name>
</gene>
<keyword evidence="5" id="KW-0547">Nucleotide-binding</keyword>
<dbReference type="GO" id="GO:0046872">
    <property type="term" value="F:metal ion binding"/>
    <property type="evidence" value="ECO:0007669"/>
    <property type="project" value="UniProtKB-KW"/>
</dbReference>
<evidence type="ECO:0000256" key="1">
    <source>
        <dbReference type="ARBA" id="ARBA00001919"/>
    </source>
</evidence>
<evidence type="ECO:0000256" key="10">
    <source>
        <dbReference type="ARBA" id="ARBA00023231"/>
    </source>
</evidence>
<dbReference type="InterPro" id="IPR000318">
    <property type="entry name" value="Nase_comp1_CS"/>
</dbReference>
<organism evidence="14">
    <name type="scientific">uncultured Desulfovibrio sp</name>
    <dbReference type="NCBI Taxonomy" id="167968"/>
    <lineage>
        <taxon>Bacteria</taxon>
        <taxon>Pseudomonadati</taxon>
        <taxon>Thermodesulfobacteriota</taxon>
        <taxon>Desulfovibrionia</taxon>
        <taxon>Desulfovibrionales</taxon>
        <taxon>Desulfovibrionaceae</taxon>
        <taxon>Desulfovibrio</taxon>
        <taxon>environmental samples</taxon>
    </lineage>
</organism>
<evidence type="ECO:0000256" key="11">
    <source>
        <dbReference type="ARBA" id="ARBA00047967"/>
    </source>
</evidence>
<dbReference type="InterPro" id="IPR005974">
    <property type="entry name" value="Nase_asu"/>
</dbReference>
<dbReference type="GO" id="GO:0005524">
    <property type="term" value="F:ATP binding"/>
    <property type="evidence" value="ECO:0007669"/>
    <property type="project" value="UniProtKB-KW"/>
</dbReference>
<evidence type="ECO:0000256" key="9">
    <source>
        <dbReference type="ARBA" id="ARBA00023014"/>
    </source>
</evidence>
<dbReference type="GO" id="GO:0051536">
    <property type="term" value="F:iron-sulfur cluster binding"/>
    <property type="evidence" value="ECO:0007669"/>
    <property type="project" value="UniProtKB-KW"/>
</dbReference>
<evidence type="ECO:0000256" key="8">
    <source>
        <dbReference type="ARBA" id="ARBA00023004"/>
    </source>
</evidence>
<dbReference type="NCBIfam" id="TIGR01284">
    <property type="entry name" value="alt_nitrog_alph"/>
    <property type="match status" value="1"/>
</dbReference>
<keyword evidence="9" id="KW-0411">Iron-sulfur</keyword>
<evidence type="ECO:0000256" key="7">
    <source>
        <dbReference type="ARBA" id="ARBA00023002"/>
    </source>
</evidence>
<dbReference type="PROSITE" id="PS00090">
    <property type="entry name" value="NITROGENASE_1_2"/>
    <property type="match status" value="1"/>
</dbReference>